<evidence type="ECO:0000313" key="1">
    <source>
        <dbReference type="EMBL" id="CAG8731795.1"/>
    </source>
</evidence>
<reference evidence="1" key="1">
    <citation type="submission" date="2021-06" db="EMBL/GenBank/DDBJ databases">
        <authorList>
            <person name="Kallberg Y."/>
            <person name="Tangrot J."/>
            <person name="Rosling A."/>
        </authorList>
    </citation>
    <scope>NUCLEOTIDE SEQUENCE</scope>
    <source>
        <strain evidence="1">IL203A</strain>
    </source>
</reference>
<protein>
    <submittedName>
        <fullName evidence="1">16041_t:CDS:1</fullName>
    </submittedName>
</protein>
<organism evidence="1 2">
    <name type="scientific">Dentiscutata heterogama</name>
    <dbReference type="NCBI Taxonomy" id="1316150"/>
    <lineage>
        <taxon>Eukaryota</taxon>
        <taxon>Fungi</taxon>
        <taxon>Fungi incertae sedis</taxon>
        <taxon>Mucoromycota</taxon>
        <taxon>Glomeromycotina</taxon>
        <taxon>Glomeromycetes</taxon>
        <taxon>Diversisporales</taxon>
        <taxon>Gigasporaceae</taxon>
        <taxon>Dentiscutata</taxon>
    </lineage>
</organism>
<dbReference type="Proteomes" id="UP000789702">
    <property type="component" value="Unassembled WGS sequence"/>
</dbReference>
<feature type="non-terminal residue" evidence="1">
    <location>
        <position position="1"/>
    </location>
</feature>
<accession>A0ACA9Q3L1</accession>
<name>A0ACA9Q3L1_9GLOM</name>
<keyword evidence="2" id="KW-1185">Reference proteome</keyword>
<comment type="caution">
    <text evidence="1">The sequence shown here is derived from an EMBL/GenBank/DDBJ whole genome shotgun (WGS) entry which is preliminary data.</text>
</comment>
<proteinExistence type="predicted"/>
<dbReference type="EMBL" id="CAJVPU010037137">
    <property type="protein sequence ID" value="CAG8731795.1"/>
    <property type="molecule type" value="Genomic_DNA"/>
</dbReference>
<evidence type="ECO:0000313" key="2">
    <source>
        <dbReference type="Proteomes" id="UP000789702"/>
    </source>
</evidence>
<sequence length="343" mass="39957">LGFPRTVCTECKREVVDGKVNYKSHCHDHCYLTGVETDVTNNAALLNCWAIRNDGTCHQCGCKYVVHMHITYDYDYEIQYVVDKSVEKQIGDKKSFQEAKKSALESCEKLRSQLESEQRKIAEINICFAKFLRQSAIATFNDSYAEYLDHFIREEKIKKAADPLNYNDALIEGLEKTKREYLEKIKIIKEAIAANDPSEYVITPEDIKKYENDLYNLKINGVSLKKMKYVAVRSHARAFRQYQSQNNGHRNAHKSVSKIFTRVFNAFKSKIEDYTNNYDVVKYSQNYDDYVDSSDSVANSNYSDNYALVKFSQDDYNNYRSYYNHYTNSNYTDNYAIVKVFNG</sequence>
<gene>
    <name evidence="1" type="ORF">DHETER_LOCUS13484</name>
</gene>